<dbReference type="InterPro" id="IPR032466">
    <property type="entry name" value="Metal_Hydrolase"/>
</dbReference>
<dbReference type="Gene3D" id="3.20.20.140">
    <property type="entry name" value="Metal-dependent hydrolases"/>
    <property type="match status" value="1"/>
</dbReference>
<dbReference type="EMBL" id="RIZG01000015">
    <property type="protein sequence ID" value="RNF47353.1"/>
    <property type="molecule type" value="Genomic_DNA"/>
</dbReference>
<sequence length="443" mass="49327">MSHLKAWRAAIVHCIADPKDVGIDAAYEYYQDGLLVVEGDTIYALGDAATLIPTLPKDLPIEHHPHAVITPGFVDTHIHYPQTDMIGSYGEQLLTWLNTYTFPEEKKFSDKAHARDVADRFLKELLRNGTTTALVFGTVHKVSVEAFFEASEVHNLRMICGKVMMDRNAPDYLTDTADTSYQESKELIDTWHNKGRLHYAITPRFAPTSSEQQLQLAGKLLSEYHDVYMHTHLSENKDECVWVQALFPTSNNYLDVYDQHKLLSERSVFAHGIHLCDDEYHRLHETGSAIAFCPSSNLFIGSGLFNLQKAEDHQVNVGMGTDIGAGTSFSMLQTMSDAYKVIQLQNQNLNPIKSLYLATLGGAKALRLDDKIGNLAVGSEADFVILDKKATPLLTSRLALSKGIEETLFVFMTIGDDRAIKATYSAGQCVHQRSSDNSSAQIN</sequence>
<keyword evidence="6 8" id="KW-0862">Zinc</keyword>
<dbReference type="GO" id="GO:0008892">
    <property type="term" value="F:guanine deaminase activity"/>
    <property type="evidence" value="ECO:0007669"/>
    <property type="project" value="UniProtKB-UniRule"/>
</dbReference>
<dbReference type="PANTHER" id="PTHR11271:SF6">
    <property type="entry name" value="GUANINE DEAMINASE"/>
    <property type="match status" value="1"/>
</dbReference>
<dbReference type="RefSeq" id="WP_123096844.1">
    <property type="nucleotide sequence ID" value="NZ_RIZG01000015.1"/>
</dbReference>
<dbReference type="PANTHER" id="PTHR11271">
    <property type="entry name" value="GUANINE DEAMINASE"/>
    <property type="match status" value="1"/>
</dbReference>
<dbReference type="InterPro" id="IPR006680">
    <property type="entry name" value="Amidohydro-rel"/>
</dbReference>
<dbReference type="NCBIfam" id="TIGR02967">
    <property type="entry name" value="guan_deamin"/>
    <property type="match status" value="1"/>
</dbReference>
<name>A0A3M8PTX9_9GAMM</name>
<evidence type="ECO:0000256" key="2">
    <source>
        <dbReference type="ARBA" id="ARBA00006745"/>
    </source>
</evidence>
<dbReference type="EC" id="3.5.4.3" evidence="3 7"/>
<comment type="similarity">
    <text evidence="2 8">Belongs to the metallo-dependent hydrolases superfamily. ATZ/TRZ family.</text>
</comment>
<protein>
    <recommendedName>
        <fullName evidence="3 7">Guanine deaminase</fullName>
        <shortName evidence="8">Guanase</shortName>
        <ecNumber evidence="3 7">3.5.4.3</ecNumber>
    </recommendedName>
    <alternativeName>
        <fullName evidence="8">Guanine aminohydrolase</fullName>
    </alternativeName>
</protein>
<feature type="domain" description="Amidohydrolase-related" evidence="9">
    <location>
        <begin position="68"/>
        <end position="429"/>
    </location>
</feature>
<comment type="function">
    <text evidence="8">Catalyzes the hydrolytic deamination of guanine, producing xanthine and ammonia.</text>
</comment>
<evidence type="ECO:0000259" key="9">
    <source>
        <dbReference type="Pfam" id="PF01979"/>
    </source>
</evidence>
<dbReference type="Pfam" id="PF01979">
    <property type="entry name" value="Amidohydro_1"/>
    <property type="match status" value="1"/>
</dbReference>
<evidence type="ECO:0000256" key="8">
    <source>
        <dbReference type="RuleBase" id="RU366009"/>
    </source>
</evidence>
<dbReference type="SUPFAM" id="SSF51556">
    <property type="entry name" value="Metallo-dependent hydrolases"/>
    <property type="match status" value="1"/>
</dbReference>
<comment type="caution">
    <text evidence="10">The sequence shown here is derived from an EMBL/GenBank/DDBJ whole genome shotgun (WGS) entry which is preliminary data.</text>
</comment>
<comment type="cofactor">
    <cofactor evidence="8">
        <name>Zn(2+)</name>
        <dbReference type="ChEBI" id="CHEBI:29105"/>
    </cofactor>
    <text evidence="8">Binds 1 zinc ion per subunit.</text>
</comment>
<evidence type="ECO:0000256" key="4">
    <source>
        <dbReference type="ARBA" id="ARBA00022723"/>
    </source>
</evidence>
<dbReference type="GO" id="GO:0006147">
    <property type="term" value="P:guanine catabolic process"/>
    <property type="evidence" value="ECO:0007669"/>
    <property type="project" value="UniProtKB-UniRule"/>
</dbReference>
<dbReference type="InterPro" id="IPR014311">
    <property type="entry name" value="Guanine_deaminase"/>
</dbReference>
<keyword evidence="5 8" id="KW-0378">Hydrolase</keyword>
<evidence type="ECO:0000256" key="3">
    <source>
        <dbReference type="ARBA" id="ARBA00012781"/>
    </source>
</evidence>
<dbReference type="Proteomes" id="UP000280507">
    <property type="component" value="Unassembled WGS sequence"/>
</dbReference>
<dbReference type="GO" id="GO:0008270">
    <property type="term" value="F:zinc ion binding"/>
    <property type="evidence" value="ECO:0007669"/>
    <property type="project" value="UniProtKB-UniRule"/>
</dbReference>
<dbReference type="GO" id="GO:0005829">
    <property type="term" value="C:cytosol"/>
    <property type="evidence" value="ECO:0007669"/>
    <property type="project" value="TreeGrafter"/>
</dbReference>
<evidence type="ECO:0000313" key="11">
    <source>
        <dbReference type="Proteomes" id="UP000280507"/>
    </source>
</evidence>
<dbReference type="SUPFAM" id="SSF51338">
    <property type="entry name" value="Composite domain of metallo-dependent hydrolases"/>
    <property type="match status" value="1"/>
</dbReference>
<proteinExistence type="inferred from homology"/>
<dbReference type="Gene3D" id="2.30.40.10">
    <property type="entry name" value="Urease, subunit C, domain 1"/>
    <property type="match status" value="1"/>
</dbReference>
<dbReference type="InterPro" id="IPR011059">
    <property type="entry name" value="Metal-dep_hydrolase_composite"/>
</dbReference>
<dbReference type="OrthoDB" id="9787621at2"/>
<dbReference type="FunFam" id="3.20.20.140:FF:000022">
    <property type="entry name" value="Guanine deaminase"/>
    <property type="match status" value="1"/>
</dbReference>
<keyword evidence="4 8" id="KW-0479">Metal-binding</keyword>
<evidence type="ECO:0000256" key="6">
    <source>
        <dbReference type="ARBA" id="ARBA00022833"/>
    </source>
</evidence>
<organism evidence="10 11">
    <name type="scientific">Marinomonas hwangdonensis</name>
    <dbReference type="NCBI Taxonomy" id="1053647"/>
    <lineage>
        <taxon>Bacteria</taxon>
        <taxon>Pseudomonadati</taxon>
        <taxon>Pseudomonadota</taxon>
        <taxon>Gammaproteobacteria</taxon>
        <taxon>Oceanospirillales</taxon>
        <taxon>Oceanospirillaceae</taxon>
        <taxon>Marinomonas</taxon>
    </lineage>
</organism>
<dbReference type="AlphaFoldDB" id="A0A3M8PTX9"/>
<evidence type="ECO:0000256" key="1">
    <source>
        <dbReference type="ARBA" id="ARBA00004984"/>
    </source>
</evidence>
<comment type="catalytic activity">
    <reaction evidence="8">
        <text>guanine + H2O + H(+) = xanthine + NH4(+)</text>
        <dbReference type="Rhea" id="RHEA:14665"/>
        <dbReference type="ChEBI" id="CHEBI:15377"/>
        <dbReference type="ChEBI" id="CHEBI:15378"/>
        <dbReference type="ChEBI" id="CHEBI:16235"/>
        <dbReference type="ChEBI" id="CHEBI:17712"/>
        <dbReference type="ChEBI" id="CHEBI:28938"/>
        <dbReference type="EC" id="3.5.4.3"/>
    </reaction>
</comment>
<dbReference type="UniPathway" id="UPA00603">
    <property type="reaction ID" value="UER00660"/>
</dbReference>
<gene>
    <name evidence="10" type="primary">guaD</name>
    <name evidence="10" type="ORF">EBI00_15520</name>
</gene>
<evidence type="ECO:0000256" key="7">
    <source>
        <dbReference type="NCBIfam" id="TIGR02967"/>
    </source>
</evidence>
<dbReference type="CDD" id="cd01303">
    <property type="entry name" value="GDEase"/>
    <property type="match status" value="1"/>
</dbReference>
<dbReference type="NCBIfam" id="NF006679">
    <property type="entry name" value="PRK09228.1"/>
    <property type="match status" value="1"/>
</dbReference>
<evidence type="ECO:0000313" key="10">
    <source>
        <dbReference type="EMBL" id="RNF47353.1"/>
    </source>
</evidence>
<comment type="pathway">
    <text evidence="1 8">Purine metabolism; guanine degradation; xanthine from guanine: step 1/1.</text>
</comment>
<accession>A0A3M8PTX9</accession>
<reference evidence="10 11" key="1">
    <citation type="journal article" date="2012" name="Int. J. Syst. Evol. Microbiol.">
        <title>Marinomonas hwangdonensis sp. nov., isolated from seawater.</title>
        <authorList>
            <person name="Jung Y.T."/>
            <person name="Oh T.K."/>
            <person name="Yoon J.H."/>
        </authorList>
    </citation>
    <scope>NUCLEOTIDE SEQUENCE [LARGE SCALE GENOMIC DNA]</scope>
    <source>
        <strain evidence="10 11">HDW-15</strain>
    </source>
</reference>
<evidence type="ECO:0000256" key="5">
    <source>
        <dbReference type="ARBA" id="ARBA00022801"/>
    </source>
</evidence>
<dbReference type="InterPro" id="IPR051607">
    <property type="entry name" value="Metallo-dep_hydrolases"/>
</dbReference>
<keyword evidence="11" id="KW-1185">Reference proteome</keyword>